<dbReference type="PROSITE" id="PS51296">
    <property type="entry name" value="RIESKE"/>
    <property type="match status" value="1"/>
</dbReference>
<keyword evidence="1" id="KW-0001">2Fe-2S</keyword>
<feature type="compositionally biased region" description="Basic and acidic residues" evidence="6">
    <location>
        <begin position="215"/>
        <end position="226"/>
    </location>
</feature>
<comment type="caution">
    <text evidence="8">The sequence shown here is derived from an EMBL/GenBank/DDBJ whole genome shotgun (WGS) entry which is preliminary data.</text>
</comment>
<dbReference type="Gene3D" id="2.102.10.10">
    <property type="entry name" value="Rieske [2Fe-2S] iron-sulphur domain"/>
    <property type="match status" value="1"/>
</dbReference>
<keyword evidence="9" id="KW-1185">Reference proteome</keyword>
<dbReference type="RefSeq" id="WP_341673719.1">
    <property type="nucleotide sequence ID" value="NZ_JBBYHV010000002.1"/>
</dbReference>
<dbReference type="Pfam" id="PF00355">
    <property type="entry name" value="Rieske"/>
    <property type="match status" value="1"/>
</dbReference>
<dbReference type="PANTHER" id="PTHR21266:SF60">
    <property type="entry name" value="3-KETOSTEROID-9-ALPHA-MONOOXYGENASE, OXYGENASE COMPONENT"/>
    <property type="match status" value="1"/>
</dbReference>
<feature type="domain" description="Rieske" evidence="7">
    <location>
        <begin position="54"/>
        <end position="156"/>
    </location>
</feature>
<dbReference type="InterPro" id="IPR036922">
    <property type="entry name" value="Rieske_2Fe-2S_sf"/>
</dbReference>
<sequence length="426" mass="47237">MQSAQVAATDIARTPPFEHFDTKSLEVYIKSNGGAHEALAGTGEESRVFLKNVWYVVGWLIEFEAGDLAGRMIAGEPVVFFRKRDGTLTALPDRCPHRWAPLSKGRLEGDHIRCMYHGLKFDAEGACVEVPGQEKFSPQLCLQPYPVAEKHQWAWIWMGDPALADPSTIPDCSYMDDPTRRFKTGQLDYEAHHALISDNLLDLSHVNFLHEKTLAARPEGEPEDKQTGQAQGGSAGQRIPTGVRYQNWRVGDFARAVIQAKSGGTGDVWSRLDYVVPGVFISRVATFPAGTAEKCGFGLPPEDVEPLSDNTSCQAVTPMTERTTRYFFSSGPRKADVTDDEAEGMWNVASAAFEEDRVMIEAQQQIIDRHPAERMAWIDADKGPGMFRQLMAELMRKEGTPVKPFPPKQPVRTDAGREAVMVEAAE</sequence>
<evidence type="ECO:0000313" key="8">
    <source>
        <dbReference type="EMBL" id="MEL1251157.1"/>
    </source>
</evidence>
<dbReference type="SUPFAM" id="SSF50022">
    <property type="entry name" value="ISP domain"/>
    <property type="match status" value="1"/>
</dbReference>
<dbReference type="Proteomes" id="UP001497045">
    <property type="component" value="Unassembled WGS sequence"/>
</dbReference>
<gene>
    <name evidence="8" type="ORF">AAEO60_10780</name>
</gene>
<evidence type="ECO:0000259" key="7">
    <source>
        <dbReference type="PROSITE" id="PS51296"/>
    </source>
</evidence>
<evidence type="ECO:0000313" key="9">
    <source>
        <dbReference type="Proteomes" id="UP001497045"/>
    </source>
</evidence>
<reference evidence="8 9" key="1">
    <citation type="submission" date="2024-04" db="EMBL/GenBank/DDBJ databases">
        <title>Aurantiacibacter sp. DGU6 16S ribosomal RNA gene Genome sequencing and assembly.</title>
        <authorList>
            <person name="Park S."/>
        </authorList>
    </citation>
    <scope>NUCLEOTIDE SEQUENCE [LARGE SCALE GENOMIC DNA]</scope>
    <source>
        <strain evidence="8 9">DGU6</strain>
    </source>
</reference>
<evidence type="ECO:0000256" key="5">
    <source>
        <dbReference type="ARBA" id="ARBA00023014"/>
    </source>
</evidence>
<dbReference type="InterPro" id="IPR017941">
    <property type="entry name" value="Rieske_2Fe-2S"/>
</dbReference>
<dbReference type="InterPro" id="IPR050584">
    <property type="entry name" value="Cholesterol_7-desaturase"/>
</dbReference>
<dbReference type="Gene3D" id="3.90.380.10">
    <property type="entry name" value="Naphthalene 1,2-dioxygenase Alpha Subunit, Chain A, domain 1"/>
    <property type="match status" value="1"/>
</dbReference>
<keyword evidence="8" id="KW-0223">Dioxygenase</keyword>
<name>A0ABU9IG61_9SPHN</name>
<evidence type="ECO:0000256" key="6">
    <source>
        <dbReference type="SAM" id="MobiDB-lite"/>
    </source>
</evidence>
<feature type="region of interest" description="Disordered" evidence="6">
    <location>
        <begin position="215"/>
        <end position="239"/>
    </location>
</feature>
<proteinExistence type="predicted"/>
<accession>A0ABU9IG61</accession>
<keyword evidence="4" id="KW-0408">Iron</keyword>
<dbReference type="EMBL" id="JBBYHV010000002">
    <property type="protein sequence ID" value="MEL1251157.1"/>
    <property type="molecule type" value="Genomic_DNA"/>
</dbReference>
<dbReference type="SUPFAM" id="SSF55961">
    <property type="entry name" value="Bet v1-like"/>
    <property type="match status" value="1"/>
</dbReference>
<evidence type="ECO:0000256" key="1">
    <source>
        <dbReference type="ARBA" id="ARBA00022714"/>
    </source>
</evidence>
<keyword evidence="3" id="KW-0560">Oxidoreductase</keyword>
<dbReference type="GO" id="GO:0051213">
    <property type="term" value="F:dioxygenase activity"/>
    <property type="evidence" value="ECO:0007669"/>
    <property type="project" value="UniProtKB-KW"/>
</dbReference>
<keyword evidence="5" id="KW-0411">Iron-sulfur</keyword>
<evidence type="ECO:0000256" key="2">
    <source>
        <dbReference type="ARBA" id="ARBA00022723"/>
    </source>
</evidence>
<keyword evidence="2" id="KW-0479">Metal-binding</keyword>
<dbReference type="CDD" id="cd08878">
    <property type="entry name" value="RHO_alpha_C_DMO-like"/>
    <property type="match status" value="1"/>
</dbReference>
<organism evidence="8 9">
    <name type="scientific">Aurantiacibacter gilvus</name>
    <dbReference type="NCBI Taxonomy" id="3139141"/>
    <lineage>
        <taxon>Bacteria</taxon>
        <taxon>Pseudomonadati</taxon>
        <taxon>Pseudomonadota</taxon>
        <taxon>Alphaproteobacteria</taxon>
        <taxon>Sphingomonadales</taxon>
        <taxon>Erythrobacteraceae</taxon>
        <taxon>Aurantiacibacter</taxon>
    </lineage>
</organism>
<dbReference type="InterPro" id="IPR044043">
    <property type="entry name" value="VanA_C_cat"/>
</dbReference>
<protein>
    <submittedName>
        <fullName evidence="8">Aromatic ring-hydroxylating dioxygenase subunit alpha</fullName>
    </submittedName>
</protein>
<dbReference type="Pfam" id="PF19112">
    <property type="entry name" value="VanA_C"/>
    <property type="match status" value="1"/>
</dbReference>
<evidence type="ECO:0000256" key="3">
    <source>
        <dbReference type="ARBA" id="ARBA00023002"/>
    </source>
</evidence>
<evidence type="ECO:0000256" key="4">
    <source>
        <dbReference type="ARBA" id="ARBA00023004"/>
    </source>
</evidence>
<dbReference type="PANTHER" id="PTHR21266">
    <property type="entry name" value="IRON-SULFUR DOMAIN CONTAINING PROTEIN"/>
    <property type="match status" value="1"/>
</dbReference>